<name>A0A1Y2M0C6_EPING</name>
<dbReference type="EMBL" id="KZ107843">
    <property type="protein sequence ID" value="OSS49605.1"/>
    <property type="molecule type" value="Genomic_DNA"/>
</dbReference>
<keyword evidence="2" id="KW-1185">Reference proteome</keyword>
<reference evidence="1 2" key="1">
    <citation type="journal article" date="2017" name="Genome Announc.">
        <title>Genome sequence of the saprophytic ascomycete Epicoccum nigrum ICMP 19927 strain isolated from New Zealand.</title>
        <authorList>
            <person name="Fokin M."/>
            <person name="Fleetwood D."/>
            <person name="Weir B.S."/>
            <person name="Villas-Boas S.G."/>
        </authorList>
    </citation>
    <scope>NUCLEOTIDE SEQUENCE [LARGE SCALE GENOMIC DNA]</scope>
    <source>
        <strain evidence="1 2">ICMP 19927</strain>
    </source>
</reference>
<evidence type="ECO:0000313" key="1">
    <source>
        <dbReference type="EMBL" id="OSS49605.1"/>
    </source>
</evidence>
<protein>
    <recommendedName>
        <fullName evidence="3">Heterokaryon incompatibility domain-containing protein</fullName>
    </recommendedName>
</protein>
<accession>A0A1Y2M0C6</accession>
<organism evidence="1 2">
    <name type="scientific">Epicoccum nigrum</name>
    <name type="common">Soil fungus</name>
    <name type="synonym">Epicoccum purpurascens</name>
    <dbReference type="NCBI Taxonomy" id="105696"/>
    <lineage>
        <taxon>Eukaryota</taxon>
        <taxon>Fungi</taxon>
        <taxon>Dikarya</taxon>
        <taxon>Ascomycota</taxon>
        <taxon>Pezizomycotina</taxon>
        <taxon>Dothideomycetes</taxon>
        <taxon>Pleosporomycetidae</taxon>
        <taxon>Pleosporales</taxon>
        <taxon>Pleosporineae</taxon>
        <taxon>Didymellaceae</taxon>
        <taxon>Epicoccum</taxon>
    </lineage>
</organism>
<proteinExistence type="predicted"/>
<gene>
    <name evidence="1" type="ORF">B5807_06097</name>
</gene>
<dbReference type="Proteomes" id="UP000193240">
    <property type="component" value="Unassembled WGS sequence"/>
</dbReference>
<evidence type="ECO:0008006" key="3">
    <source>
        <dbReference type="Google" id="ProtNLM"/>
    </source>
</evidence>
<dbReference type="InParanoid" id="A0A1Y2M0C6"/>
<sequence>MVYPDGGVMRNRSWNKPYIHGSYEKAETKCTAPLSCKVILKGKEQGLTAKTFLQSCWTAAFDTACFVCEEPFDLTKELPVRLIGLGQQSVVLEPLTTDLPSFSVENYHLQCLQGNQIDFVAVSHPWHGSVANAYAQHIANSEAVRQCYENPLRTLLAAARRFGPHCLLWHDYVSIPQWRDEFRGATILPQVFNIFAASHAVILHAGGQLPMHIIQRPNLTTIIEHNMDLKKFFEAHIYTRLWPIVEVARAGGAFVMDDDYKIMESKLSSFVEEILIVINESVSMTSDLERASLQWINKLPLSFRGQPWERCFGYVCDEIANLGCRSLRDKCIGAAELLKISEYATELPNDASNAFLWLVEKQVMKNDCSPLFLRPYLEKSPYRGRSLKGHTHISDKMWDWGLQVHPASKLPRVQDGTVYFSVCLIGAITSEVLLDVPLGASNIQASNAFTNLLKLVNQTTNTSLKGVEPVMLSHLAQIINQASQSAPEVSVSLCKIVTNILRTLLRRDLVSLSSDGQQRLPSQHSSIISLLALATSYPLPDIRHLECLDFNVLQRHVCDPLERSMLSVMCTDCSRMSEFRAELWQKPTTRARLYQMPDLTYQYTAKGGTGVIMDGKNVIGRARFCASACSCNRSIEIEMNWAQSI</sequence>
<dbReference type="AlphaFoldDB" id="A0A1Y2M0C6"/>
<evidence type="ECO:0000313" key="2">
    <source>
        <dbReference type="Proteomes" id="UP000193240"/>
    </source>
</evidence>
<dbReference type="OMA" id="MTSWIDM"/>